<dbReference type="PROSITE" id="PS00678">
    <property type="entry name" value="WD_REPEATS_1"/>
    <property type="match status" value="1"/>
</dbReference>
<name>A0ABV0RAX3_9TELE</name>
<evidence type="ECO:0000256" key="3">
    <source>
        <dbReference type="PROSITE-ProRule" id="PRU00221"/>
    </source>
</evidence>
<reference evidence="4 5" key="1">
    <citation type="submission" date="2021-06" db="EMBL/GenBank/DDBJ databases">
        <authorList>
            <person name="Palmer J.M."/>
        </authorList>
    </citation>
    <scope>NUCLEOTIDE SEQUENCE [LARGE SCALE GENOMIC DNA]</scope>
    <source>
        <strain evidence="4 5">XC_2019</strain>
        <tissue evidence="4">Muscle</tissue>
    </source>
</reference>
<dbReference type="InterPro" id="IPR019775">
    <property type="entry name" value="WD40_repeat_CS"/>
</dbReference>
<keyword evidence="2" id="KW-0677">Repeat</keyword>
<feature type="repeat" description="WD" evidence="3">
    <location>
        <begin position="81"/>
        <end position="122"/>
    </location>
</feature>
<evidence type="ECO:0000256" key="1">
    <source>
        <dbReference type="ARBA" id="ARBA00022574"/>
    </source>
</evidence>
<dbReference type="Gene3D" id="2.130.10.10">
    <property type="entry name" value="YVTN repeat-like/Quinoprotein amine dehydrogenase"/>
    <property type="match status" value="1"/>
</dbReference>
<protein>
    <submittedName>
        <fullName evidence="4">E3 ubiquitin-protein ligase herc1</fullName>
    </submittedName>
</protein>
<proteinExistence type="predicted"/>
<dbReference type="SMART" id="SM00320">
    <property type="entry name" value="WD40"/>
    <property type="match status" value="1"/>
</dbReference>
<organism evidence="4 5">
    <name type="scientific">Xenoophorus captivus</name>
    <dbReference type="NCBI Taxonomy" id="1517983"/>
    <lineage>
        <taxon>Eukaryota</taxon>
        <taxon>Metazoa</taxon>
        <taxon>Chordata</taxon>
        <taxon>Craniata</taxon>
        <taxon>Vertebrata</taxon>
        <taxon>Euteleostomi</taxon>
        <taxon>Actinopterygii</taxon>
        <taxon>Neopterygii</taxon>
        <taxon>Teleostei</taxon>
        <taxon>Neoteleostei</taxon>
        <taxon>Acanthomorphata</taxon>
        <taxon>Ovalentaria</taxon>
        <taxon>Atherinomorphae</taxon>
        <taxon>Cyprinodontiformes</taxon>
        <taxon>Goodeidae</taxon>
        <taxon>Xenoophorus</taxon>
    </lineage>
</organism>
<dbReference type="InterPro" id="IPR036322">
    <property type="entry name" value="WD40_repeat_dom_sf"/>
</dbReference>
<dbReference type="PROSITE" id="PS50294">
    <property type="entry name" value="WD_REPEATS_REGION"/>
    <property type="match status" value="1"/>
</dbReference>
<feature type="non-terminal residue" evidence="4">
    <location>
        <position position="1"/>
    </location>
</feature>
<accession>A0ABV0RAX3</accession>
<dbReference type="Proteomes" id="UP001434883">
    <property type="component" value="Unassembled WGS sequence"/>
</dbReference>
<dbReference type="SUPFAM" id="SSF50978">
    <property type="entry name" value="WD40 repeat-like"/>
    <property type="match status" value="1"/>
</dbReference>
<keyword evidence="5" id="KW-1185">Reference proteome</keyword>
<sequence length="247" mass="27134">GLIAHLYAHPFHNPSAVGPLELANALAACCLSSRLSSQHRQWAAQQLVRTLAAHDRDNNQNRPQTFADMAGDLRKCSFIKLEAHQSRVITCGWCSKKGLLATSGNDGTVRVWNVTKNQYTLQQTCIFNKDLGSPSDPCLSPLAWSVAGKNLASAMEKMVNIWQVNGGKGLLDVQPHWVSALAWPEEEVESLRCGEPKDLLLVGRMDGSLGLIEVLDVTDMHRSELEHCYRKDGMKPPAPCAHTLSKS</sequence>
<evidence type="ECO:0000313" key="5">
    <source>
        <dbReference type="Proteomes" id="UP001434883"/>
    </source>
</evidence>
<evidence type="ECO:0000313" key="4">
    <source>
        <dbReference type="EMBL" id="MEQ2204788.1"/>
    </source>
</evidence>
<gene>
    <name evidence="4" type="primary">HERC1_6</name>
    <name evidence="4" type="ORF">XENOCAPTIV_018528</name>
</gene>
<dbReference type="PROSITE" id="PS50082">
    <property type="entry name" value="WD_REPEATS_2"/>
    <property type="match status" value="1"/>
</dbReference>
<comment type="caution">
    <text evidence="4">The sequence shown here is derived from an EMBL/GenBank/DDBJ whole genome shotgun (WGS) entry which is preliminary data.</text>
</comment>
<evidence type="ECO:0000256" key="2">
    <source>
        <dbReference type="ARBA" id="ARBA00022737"/>
    </source>
</evidence>
<dbReference type="InterPro" id="IPR015943">
    <property type="entry name" value="WD40/YVTN_repeat-like_dom_sf"/>
</dbReference>
<dbReference type="Pfam" id="PF00400">
    <property type="entry name" value="WD40"/>
    <property type="match status" value="1"/>
</dbReference>
<dbReference type="InterPro" id="IPR001680">
    <property type="entry name" value="WD40_rpt"/>
</dbReference>
<dbReference type="EMBL" id="JAHRIN010037505">
    <property type="protein sequence ID" value="MEQ2204788.1"/>
    <property type="molecule type" value="Genomic_DNA"/>
</dbReference>
<keyword evidence="1 3" id="KW-0853">WD repeat</keyword>